<keyword evidence="2" id="KW-1185">Reference proteome</keyword>
<evidence type="ECO:0000313" key="2">
    <source>
        <dbReference type="Proteomes" id="UP000070501"/>
    </source>
</evidence>
<sequence>MAHPRVIAFYNRLYSVDLALTATKKPNTIKDFTNKTSGFLMSGKGVDVIDLDEDEEAMAAAYA</sequence>
<dbReference type="InParanoid" id="A0A136JKH8"/>
<accession>A0A136JKH8</accession>
<dbReference type="AlphaFoldDB" id="A0A136JKH8"/>
<evidence type="ECO:0000313" key="1">
    <source>
        <dbReference type="EMBL" id="KXJ97650.1"/>
    </source>
</evidence>
<dbReference type="Proteomes" id="UP000070501">
    <property type="component" value="Unassembled WGS sequence"/>
</dbReference>
<reference evidence="2" key="1">
    <citation type="submission" date="2016-02" db="EMBL/GenBank/DDBJ databases">
        <title>Draft genome sequence of Microdochium bolleyi, a fungal endophyte of beachgrass.</title>
        <authorList>
            <consortium name="DOE Joint Genome Institute"/>
            <person name="David A.S."/>
            <person name="May G."/>
            <person name="Haridas S."/>
            <person name="Lim J."/>
            <person name="Wang M."/>
            <person name="Labutti K."/>
            <person name="Lipzen A."/>
            <person name="Barry K."/>
            <person name="Grigoriev I.V."/>
        </authorList>
    </citation>
    <scope>NUCLEOTIDE SEQUENCE [LARGE SCALE GENOMIC DNA]</scope>
    <source>
        <strain evidence="2">J235TASD1</strain>
    </source>
</reference>
<protein>
    <submittedName>
        <fullName evidence="1">Uncharacterized protein</fullName>
    </submittedName>
</protein>
<name>A0A136JKH8_9PEZI</name>
<proteinExistence type="predicted"/>
<organism evidence="1 2">
    <name type="scientific">Microdochium bolleyi</name>
    <dbReference type="NCBI Taxonomy" id="196109"/>
    <lineage>
        <taxon>Eukaryota</taxon>
        <taxon>Fungi</taxon>
        <taxon>Dikarya</taxon>
        <taxon>Ascomycota</taxon>
        <taxon>Pezizomycotina</taxon>
        <taxon>Sordariomycetes</taxon>
        <taxon>Xylariomycetidae</taxon>
        <taxon>Xylariales</taxon>
        <taxon>Microdochiaceae</taxon>
        <taxon>Microdochium</taxon>
    </lineage>
</organism>
<dbReference type="OrthoDB" id="432234at2759"/>
<dbReference type="EMBL" id="KQ964245">
    <property type="protein sequence ID" value="KXJ97650.1"/>
    <property type="molecule type" value="Genomic_DNA"/>
</dbReference>
<gene>
    <name evidence="1" type="ORF">Micbo1qcDRAFT_156606</name>
</gene>